<keyword evidence="3" id="KW-1185">Reference proteome</keyword>
<evidence type="ECO:0000313" key="2">
    <source>
        <dbReference type="EMBL" id="KJU86459.1"/>
    </source>
</evidence>
<feature type="domain" description="Transposase IS4-like" evidence="1">
    <location>
        <begin position="175"/>
        <end position="466"/>
    </location>
</feature>
<name>A0A0F3GWW3_9BACT</name>
<organism evidence="2 3">
    <name type="scientific">Candidatus Magnetobacterium bavaricum</name>
    <dbReference type="NCBI Taxonomy" id="29290"/>
    <lineage>
        <taxon>Bacteria</taxon>
        <taxon>Pseudomonadati</taxon>
        <taxon>Nitrospirota</taxon>
        <taxon>Thermodesulfovibrionia</taxon>
        <taxon>Thermodesulfovibrionales</taxon>
        <taxon>Candidatus Magnetobacteriaceae</taxon>
        <taxon>Candidatus Magnetobacterium</taxon>
    </lineage>
</organism>
<dbReference type="Proteomes" id="UP000033423">
    <property type="component" value="Unassembled WGS sequence"/>
</dbReference>
<accession>A0A0F3GWW3</accession>
<dbReference type="GO" id="GO:0003677">
    <property type="term" value="F:DNA binding"/>
    <property type="evidence" value="ECO:0007669"/>
    <property type="project" value="InterPro"/>
</dbReference>
<dbReference type="GO" id="GO:0006313">
    <property type="term" value="P:DNA transposition"/>
    <property type="evidence" value="ECO:0007669"/>
    <property type="project" value="InterPro"/>
</dbReference>
<evidence type="ECO:0000313" key="3">
    <source>
        <dbReference type="Proteomes" id="UP000033423"/>
    </source>
</evidence>
<comment type="caution">
    <text evidence="2">The sequence shown here is derived from an EMBL/GenBank/DDBJ whole genome shotgun (WGS) entry which is preliminary data.</text>
</comment>
<sequence>MFVRIYKKMVNGKVYKTAYLAEGKRVGKKIVVTHLLNISHLPEEQIQSLNIAMKAQKAGKQIVSVDALQSQHYAKISNSRQVGALYVFYQLAKQIGLDVILNNALFLFMVIARVIHPASKRSTAIYAERLPIKEIMNINTNFDENNLYQAMDNVILRQEKIEDTLFENLNSEKNDLFLYDVTSSYFEGEKNELSDYGYNRDGKKGKKQIVIGLLTASDGTPVSIEVFKGNTSDTKTFKSQIEKVCKRFKVKRVTMVGDKGMIKSTQTEQLSTEDFHYITTITKPQIRSLINKGVLDIQLFDNELMEVTVDGERYIMRRNQQRAQENKKTRQDKINKIKELANLKNEYFVKHKKADYQKGLKEIQNKALNLHINNLVDIKLEEDIIKVNDIKESIEYDMLLDGCYCIKTDLIEPQVKKEVIHERYKSLSQVEQDFKKMKTTHLEVRPIYHTKENRTRGHVFLVMLALRLLNEFIKKTCEMEEPIDELISSLNEVVCVDEEIGGVIITRVIKPAGIAEKVLEKLGIQIPEVLGTVCANDF</sequence>
<reference evidence="2 3" key="1">
    <citation type="submission" date="2015-02" db="EMBL/GenBank/DDBJ databases">
        <title>Single-cell genomics of uncultivated deep-branching MTB reveals a conserved set of magnetosome genes.</title>
        <authorList>
            <person name="Kolinko S."/>
            <person name="Richter M."/>
            <person name="Glockner F.O."/>
            <person name="Brachmann A."/>
            <person name="Schuler D."/>
        </authorList>
    </citation>
    <scope>NUCLEOTIDE SEQUENCE [LARGE SCALE GENOMIC DNA]</scope>
    <source>
        <strain evidence="2">TM-1</strain>
    </source>
</reference>
<dbReference type="InterPro" id="IPR002559">
    <property type="entry name" value="Transposase_11"/>
</dbReference>
<protein>
    <submittedName>
        <fullName evidence="2">Transposase, IS4 family protein</fullName>
    </submittedName>
</protein>
<gene>
    <name evidence="2" type="ORF">MBAV_001355</name>
</gene>
<evidence type="ECO:0000259" key="1">
    <source>
        <dbReference type="Pfam" id="PF01609"/>
    </source>
</evidence>
<dbReference type="NCBIfam" id="NF033559">
    <property type="entry name" value="transpos_IS1634"/>
    <property type="match status" value="1"/>
</dbReference>
<dbReference type="PATRIC" id="fig|29290.4.peg.1789"/>
<dbReference type="GO" id="GO:0004803">
    <property type="term" value="F:transposase activity"/>
    <property type="evidence" value="ECO:0007669"/>
    <property type="project" value="InterPro"/>
</dbReference>
<dbReference type="PANTHER" id="PTHR34614:SF2">
    <property type="entry name" value="TRANSPOSASE IS4-LIKE DOMAIN-CONTAINING PROTEIN"/>
    <property type="match status" value="1"/>
</dbReference>
<proteinExistence type="predicted"/>
<dbReference type="InterPro" id="IPR047654">
    <property type="entry name" value="IS1634_transpos"/>
</dbReference>
<dbReference type="EMBL" id="LACI01000581">
    <property type="protein sequence ID" value="KJU86459.1"/>
    <property type="molecule type" value="Genomic_DNA"/>
</dbReference>
<dbReference type="Pfam" id="PF01609">
    <property type="entry name" value="DDE_Tnp_1"/>
    <property type="match status" value="1"/>
</dbReference>
<dbReference type="PANTHER" id="PTHR34614">
    <property type="match status" value="1"/>
</dbReference>
<dbReference type="AlphaFoldDB" id="A0A0F3GWW3"/>